<accession>Q91TR8</accession>
<dbReference type="Pfam" id="PF02393">
    <property type="entry name" value="US22"/>
    <property type="match status" value="1"/>
</dbReference>
<evidence type="ECO:0000256" key="1">
    <source>
        <dbReference type="SAM" id="MobiDB-lite"/>
    </source>
</evidence>
<reference evidence="2 3" key="1">
    <citation type="journal article" date="2001" name="J. Virol.">
        <title>Analysis and characterization of the complete genome of tupaia (tree shrew) herpesvirus.</title>
        <authorList>
            <person name="Bahr U."/>
            <person name="Darai G."/>
        </authorList>
    </citation>
    <scope>NUCLEOTIDE SEQUENCE [LARGE SCALE GENOMIC DNA]</scope>
    <source>
        <strain evidence="2">2</strain>
    </source>
</reference>
<keyword evidence="3" id="KW-1185">Reference proteome</keyword>
<evidence type="ECO:0000313" key="2">
    <source>
        <dbReference type="EMBL" id="AAK57069.1"/>
    </source>
</evidence>
<dbReference type="InterPro" id="IPR003360">
    <property type="entry name" value="US22-like"/>
</dbReference>
<dbReference type="EMBL" id="AF281817">
    <property type="protein sequence ID" value="AAK57069.1"/>
    <property type="molecule type" value="Genomic_DNA"/>
</dbReference>
<feature type="region of interest" description="Disordered" evidence="1">
    <location>
        <begin position="191"/>
        <end position="212"/>
    </location>
</feature>
<name>Q91TR8_TUHV1</name>
<dbReference type="GeneID" id="921185"/>
<dbReference type="RefSeq" id="NP_116374.1">
    <property type="nucleotide sequence ID" value="NC_002794.1"/>
</dbReference>
<dbReference type="Proteomes" id="UP000137095">
    <property type="component" value="Segment"/>
</dbReference>
<dbReference type="OrthoDB" id="2136at10239"/>
<organismHost>
    <name type="scientific">Tupaia belangeri</name>
    <name type="common">Common tree shrew</name>
    <name type="synonym">Tupaia glis belangeri</name>
    <dbReference type="NCBI Taxonomy" id="37347"/>
</organismHost>
<sequence>MYVLSRSLEHFPVEGLYCAYPWFERDFDDVALECAWYPVRTVAEHAEIWRLPRDRDRILGYVREHRFQQLVLGGLVRCLFTFRDLDSFAGSEQQLLLKLQTADLWVLGRIDCFNRVILTDSAGHIYALVDVERVVKLAESFRGFVRHGALWFIRMKRYCFAPVLASGFLVSEQRNVSYPAGRKRGAAAVAGVAAPPPSSPPAARRLAHGGRV</sequence>
<evidence type="ECO:0000313" key="3">
    <source>
        <dbReference type="Proteomes" id="UP000137095"/>
    </source>
</evidence>
<organism evidence="2 3">
    <name type="scientific">Tupaiid herpesvirus 1 (strain 1)</name>
    <name type="common">TuHV-1</name>
    <name type="synonym">Herpesvirus tupaia (strain 1)</name>
    <dbReference type="NCBI Taxonomy" id="10397"/>
    <lineage>
        <taxon>Viruses</taxon>
        <taxon>Duplodnaviria</taxon>
        <taxon>Heunggongvirae</taxon>
        <taxon>Peploviricota</taxon>
        <taxon>Herviviricetes</taxon>
        <taxon>Herpesvirales</taxon>
        <taxon>Orthoherpesviridae</taxon>
        <taxon>Betaherpesvirinae</taxon>
        <taxon>Quwivirus</taxon>
        <taxon>Quwivirus tupaiidbeta1</taxon>
    </lineage>
</organism>
<proteinExistence type="predicted"/>
<protein>
    <submittedName>
        <fullName evidence="2">T28.2</fullName>
    </submittedName>
</protein>
<dbReference type="KEGG" id="vg:921185"/>